<dbReference type="OrthoDB" id="3203311at2759"/>
<accession>A0A8I2YYY4</accession>
<evidence type="ECO:0000313" key="7">
    <source>
        <dbReference type="Proteomes" id="UP000683000"/>
    </source>
</evidence>
<evidence type="ECO:0000256" key="2">
    <source>
        <dbReference type="ARBA" id="ARBA00022737"/>
    </source>
</evidence>
<dbReference type="Proteomes" id="UP000683000">
    <property type="component" value="Unassembled WGS sequence"/>
</dbReference>
<dbReference type="SUPFAM" id="SSF50978">
    <property type="entry name" value="WD40 repeat-like"/>
    <property type="match status" value="1"/>
</dbReference>
<keyword evidence="1 3" id="KW-0853">WD repeat</keyword>
<reference evidence="6" key="1">
    <citation type="submission" date="2021-03" db="EMBL/GenBank/DDBJ databases">
        <title>Evolutionary innovations through gain and loss of genes in the ectomycorrhizal Boletales.</title>
        <authorList>
            <person name="Wu G."/>
            <person name="Miyauchi S."/>
            <person name="Morin E."/>
            <person name="Yang Z.-L."/>
            <person name="Xu J."/>
            <person name="Martin F.M."/>
        </authorList>
    </citation>
    <scope>NUCLEOTIDE SEQUENCE</scope>
    <source>
        <strain evidence="6">BR01</strain>
    </source>
</reference>
<evidence type="ECO:0000256" key="4">
    <source>
        <dbReference type="SAM" id="MobiDB-lite"/>
    </source>
</evidence>
<dbReference type="PROSITE" id="PS50082">
    <property type="entry name" value="WD_REPEATS_2"/>
    <property type="match status" value="2"/>
</dbReference>
<name>A0A8I2YYY4_9AGAM</name>
<dbReference type="PROSITE" id="PS00678">
    <property type="entry name" value="WD_REPEATS_1"/>
    <property type="match status" value="2"/>
</dbReference>
<sequence length="377" mass="42223">MELQPYHHLVIARDETAIDALAFFPDAERLVTGYHDGTIGIWNMQNGKEERTLMGHEGAAIGSLVVTSDGRTLVSSDENGRTRVWNIASQTLVKEWTLPSGLSEVAISPDNRFVAIGNRKLDIYPLDGGQGINTSIKFRGKLGVTEIRYSPDGDKLACVIAFQLYVFDVRRGKQHFWSTEDGRTAWDVLWSLDSRKLFSTWSDRAIHCFNSDTGEPIGQPWMGRAMYSKFLFLSSDGSKLVTRTAGTDRRIALFASGMWLLASPCKLLNKMIMELRFVLHPENSWHQERTGIYVYRGYLGHIPSGAFDTWQIGQAFHDHSPPPPFKLGRLSAQTKESEDLRSASDVLSQPGESGDLSSHPSSTCDQCQYKCLPQNLF</sequence>
<gene>
    <name evidence="6" type="ORF">JVT61DRAFT_607</name>
</gene>
<protein>
    <submittedName>
        <fullName evidence="6">WD40-repeat-containing domain protein</fullName>
    </submittedName>
</protein>
<dbReference type="SMART" id="SM00320">
    <property type="entry name" value="WD40"/>
    <property type="match status" value="3"/>
</dbReference>
<keyword evidence="2" id="KW-0677">Repeat</keyword>
<feature type="repeat" description="WD" evidence="3">
    <location>
        <begin position="54"/>
        <end position="95"/>
    </location>
</feature>
<evidence type="ECO:0000259" key="5">
    <source>
        <dbReference type="Pfam" id="PF23586"/>
    </source>
</evidence>
<dbReference type="Pfam" id="PF23586">
    <property type="entry name" value="Beta-prop_NWD2_C"/>
    <property type="match status" value="1"/>
</dbReference>
<dbReference type="PANTHER" id="PTHR19879">
    <property type="entry name" value="TRANSCRIPTION INITIATION FACTOR TFIID"/>
    <property type="match status" value="1"/>
</dbReference>
<proteinExistence type="predicted"/>
<feature type="compositionally biased region" description="Polar residues" evidence="4">
    <location>
        <begin position="345"/>
        <end position="364"/>
    </location>
</feature>
<feature type="repeat" description="WD" evidence="3">
    <location>
        <begin position="11"/>
        <end position="52"/>
    </location>
</feature>
<dbReference type="InterPro" id="IPR015943">
    <property type="entry name" value="WD40/YVTN_repeat-like_dom_sf"/>
</dbReference>
<feature type="region of interest" description="Disordered" evidence="4">
    <location>
        <begin position="338"/>
        <end position="364"/>
    </location>
</feature>
<organism evidence="6 7">
    <name type="scientific">Boletus reticuloceps</name>
    <dbReference type="NCBI Taxonomy" id="495285"/>
    <lineage>
        <taxon>Eukaryota</taxon>
        <taxon>Fungi</taxon>
        <taxon>Dikarya</taxon>
        <taxon>Basidiomycota</taxon>
        <taxon>Agaricomycotina</taxon>
        <taxon>Agaricomycetes</taxon>
        <taxon>Agaricomycetidae</taxon>
        <taxon>Boletales</taxon>
        <taxon>Boletineae</taxon>
        <taxon>Boletaceae</taxon>
        <taxon>Boletoideae</taxon>
        <taxon>Boletus</taxon>
    </lineage>
</organism>
<dbReference type="InterPro" id="IPR056534">
    <property type="entry name" value="Beta-prop_NWD2_C"/>
</dbReference>
<dbReference type="EMBL" id="JAGFBS010000001">
    <property type="protein sequence ID" value="KAG6381979.1"/>
    <property type="molecule type" value="Genomic_DNA"/>
</dbReference>
<dbReference type="AlphaFoldDB" id="A0A8I2YYY4"/>
<dbReference type="PANTHER" id="PTHR19879:SF9">
    <property type="entry name" value="TRANSCRIPTION INITIATION FACTOR TFIID SUBUNIT 5"/>
    <property type="match status" value="1"/>
</dbReference>
<keyword evidence="7" id="KW-1185">Reference proteome</keyword>
<dbReference type="InterPro" id="IPR001680">
    <property type="entry name" value="WD40_rpt"/>
</dbReference>
<evidence type="ECO:0000313" key="6">
    <source>
        <dbReference type="EMBL" id="KAG6381979.1"/>
    </source>
</evidence>
<dbReference type="Gene3D" id="2.130.10.10">
    <property type="entry name" value="YVTN repeat-like/Quinoprotein amine dehydrogenase"/>
    <property type="match status" value="1"/>
</dbReference>
<dbReference type="PROSITE" id="PS50294">
    <property type="entry name" value="WD_REPEATS_REGION"/>
    <property type="match status" value="1"/>
</dbReference>
<feature type="domain" description="NWD2 C-terminal beta-propeller" evidence="5">
    <location>
        <begin position="10"/>
        <end position="118"/>
    </location>
</feature>
<dbReference type="InterPro" id="IPR019775">
    <property type="entry name" value="WD40_repeat_CS"/>
</dbReference>
<evidence type="ECO:0000256" key="1">
    <source>
        <dbReference type="ARBA" id="ARBA00022574"/>
    </source>
</evidence>
<dbReference type="InterPro" id="IPR036322">
    <property type="entry name" value="WD40_repeat_dom_sf"/>
</dbReference>
<evidence type="ECO:0000256" key="3">
    <source>
        <dbReference type="PROSITE-ProRule" id="PRU00221"/>
    </source>
</evidence>
<comment type="caution">
    <text evidence="6">The sequence shown here is derived from an EMBL/GenBank/DDBJ whole genome shotgun (WGS) entry which is preliminary data.</text>
</comment>